<dbReference type="EMBL" id="PXOT01000012">
    <property type="protein sequence ID" value="PSG94428.1"/>
    <property type="molecule type" value="Genomic_DNA"/>
</dbReference>
<proteinExistence type="predicted"/>
<protein>
    <submittedName>
        <fullName evidence="1">Uncharacterized protein</fullName>
    </submittedName>
</protein>
<name>A0A2T1NNG2_9FLAO</name>
<reference evidence="1 2" key="1">
    <citation type="submission" date="2018-03" db="EMBL/GenBank/DDBJ databases">
        <title>Mesoflavibacter sp. HG37 and Mesoflavibacter sp. HG96 sp.nov., two marine bacteria isolated from seawater of Western Pacific Ocean.</title>
        <authorList>
            <person name="Cheng H."/>
            <person name="Wu Y.-H."/>
            <person name="Guo L.-L."/>
            <person name="Xu X.-W."/>
        </authorList>
    </citation>
    <scope>NUCLEOTIDE SEQUENCE [LARGE SCALE GENOMIC DNA]</scope>
    <source>
        <strain evidence="1 2">KCTC 42117</strain>
    </source>
</reference>
<evidence type="ECO:0000313" key="2">
    <source>
        <dbReference type="Proteomes" id="UP000238430"/>
    </source>
</evidence>
<keyword evidence="2" id="KW-1185">Reference proteome</keyword>
<sequence>MKSNFTNDQISDLNKIVEFFKENVCTDKNADLKTCYKQANHDSLQANGTGIWTKIDFKDQRKFYEQISQSTFNEIWMYCESTYYPSEIKSKNICAVATGKYQKYLSDLGKTNPRIAKYADRIEASGDFNGFDIQYHEILKTNSDFDLNDPNIQLILAVHCLSMNDLEKRNSHLIERKEPKFE</sequence>
<evidence type="ECO:0000313" key="1">
    <source>
        <dbReference type="EMBL" id="PSG94428.1"/>
    </source>
</evidence>
<dbReference type="OrthoDB" id="979576at2"/>
<accession>A0A2T1NNG2</accession>
<dbReference type="AlphaFoldDB" id="A0A2T1NNG2"/>
<comment type="caution">
    <text evidence="1">The sequence shown here is derived from an EMBL/GenBank/DDBJ whole genome shotgun (WGS) entry which is preliminary data.</text>
</comment>
<dbReference type="RefSeq" id="WP_106676368.1">
    <property type="nucleotide sequence ID" value="NZ_JACHWV010000011.1"/>
</dbReference>
<gene>
    <name evidence="1" type="ORF">C7H61_00985</name>
</gene>
<organism evidence="1 2">
    <name type="scientific">Mesoflavibacter zeaxanthinifaciens subsp. sabulilitoris</name>
    <dbReference type="NCBI Taxonomy" id="1520893"/>
    <lineage>
        <taxon>Bacteria</taxon>
        <taxon>Pseudomonadati</taxon>
        <taxon>Bacteroidota</taxon>
        <taxon>Flavobacteriia</taxon>
        <taxon>Flavobacteriales</taxon>
        <taxon>Flavobacteriaceae</taxon>
        <taxon>Mesoflavibacter</taxon>
    </lineage>
</organism>
<dbReference type="Proteomes" id="UP000238430">
    <property type="component" value="Unassembled WGS sequence"/>
</dbReference>